<accession>A0AAF1BIR2</accession>
<dbReference type="EMBL" id="CP086714">
    <property type="protein sequence ID" value="WOO77474.1"/>
    <property type="molecule type" value="Genomic_DNA"/>
</dbReference>
<reference evidence="4" key="1">
    <citation type="submission" date="2023-10" db="EMBL/GenBank/DDBJ databases">
        <authorList>
            <person name="Noh H."/>
        </authorList>
    </citation>
    <scope>NUCLEOTIDE SEQUENCE</scope>
    <source>
        <strain evidence="4">DUCC4014</strain>
    </source>
</reference>
<name>A0AAF1BIR2_9TREE</name>
<feature type="chain" id="PRO_5042226535" evidence="3">
    <location>
        <begin position="19"/>
        <end position="182"/>
    </location>
</feature>
<dbReference type="GeneID" id="87804311"/>
<feature type="region of interest" description="Disordered" evidence="1">
    <location>
        <begin position="147"/>
        <end position="182"/>
    </location>
</feature>
<keyword evidence="2" id="KW-1133">Transmembrane helix</keyword>
<dbReference type="RefSeq" id="XP_062623506.1">
    <property type="nucleotide sequence ID" value="XM_062767522.1"/>
</dbReference>
<organism evidence="4 5">
    <name type="scientific">Vanrija pseudolonga</name>
    <dbReference type="NCBI Taxonomy" id="143232"/>
    <lineage>
        <taxon>Eukaryota</taxon>
        <taxon>Fungi</taxon>
        <taxon>Dikarya</taxon>
        <taxon>Basidiomycota</taxon>
        <taxon>Agaricomycotina</taxon>
        <taxon>Tremellomycetes</taxon>
        <taxon>Trichosporonales</taxon>
        <taxon>Trichosporonaceae</taxon>
        <taxon>Vanrija</taxon>
    </lineage>
</organism>
<evidence type="ECO:0000256" key="3">
    <source>
        <dbReference type="SAM" id="SignalP"/>
    </source>
</evidence>
<keyword evidence="2" id="KW-0472">Membrane</keyword>
<keyword evidence="5" id="KW-1185">Reference proteome</keyword>
<gene>
    <name evidence="4" type="ORF">LOC62_01G001053</name>
</gene>
<evidence type="ECO:0000256" key="1">
    <source>
        <dbReference type="SAM" id="MobiDB-lite"/>
    </source>
</evidence>
<evidence type="ECO:0000313" key="5">
    <source>
        <dbReference type="Proteomes" id="UP000827549"/>
    </source>
</evidence>
<keyword evidence="2" id="KW-0812">Transmembrane</keyword>
<evidence type="ECO:0000313" key="4">
    <source>
        <dbReference type="EMBL" id="WOO77474.1"/>
    </source>
</evidence>
<keyword evidence="3" id="KW-0732">Signal</keyword>
<protein>
    <submittedName>
        <fullName evidence="4">Uncharacterized protein</fullName>
    </submittedName>
</protein>
<feature type="compositionally biased region" description="Low complexity" evidence="1">
    <location>
        <begin position="152"/>
        <end position="161"/>
    </location>
</feature>
<proteinExistence type="predicted"/>
<evidence type="ECO:0000256" key="2">
    <source>
        <dbReference type="SAM" id="Phobius"/>
    </source>
</evidence>
<dbReference type="Proteomes" id="UP000827549">
    <property type="component" value="Chromosome 1"/>
</dbReference>
<feature type="signal peptide" evidence="3">
    <location>
        <begin position="1"/>
        <end position="18"/>
    </location>
</feature>
<feature type="transmembrane region" description="Helical" evidence="2">
    <location>
        <begin position="42"/>
        <end position="61"/>
    </location>
</feature>
<dbReference type="AlphaFoldDB" id="A0AAF1BIR2"/>
<sequence length="182" mass="19168">MFAVVVAAALALASTARAAPLSKRYYYYYTYDNGISLGVKVGIAIAAFFVVLGLCLLIVSVPRLRATKPWLTPQGYCVRRSRSKSSYAYVPPPVPAPVPQPNMTYGYPAAAPAAYPTYPTYPAPAAGQPGQAAAYYNPYGARDMATPGSESAAPFAGEAAPPARPLSSQGTGHTTHDVYAQK</sequence>